<dbReference type="AlphaFoldDB" id="A0A7C9EDC3"/>
<keyword evidence="2 6" id="KW-0479">Metal-binding</keyword>
<dbReference type="InterPro" id="IPR004330">
    <property type="entry name" value="FAR1_DNA_bnd_dom"/>
</dbReference>
<protein>
    <recommendedName>
        <fullName evidence="6">Protein FAR1-RELATED SEQUENCE</fullName>
    </recommendedName>
</protein>
<reference evidence="8" key="2">
    <citation type="submission" date="2020-07" db="EMBL/GenBank/DDBJ databases">
        <authorList>
            <person name="Vera ALvarez R."/>
            <person name="Arias-Moreno D.M."/>
            <person name="Jimenez-Jacinto V."/>
            <person name="Jimenez-Bremont J.F."/>
            <person name="Swaminathan K."/>
            <person name="Moose S.P."/>
            <person name="Guerrero-Gonzalez M.L."/>
            <person name="Marino-Ramirez L."/>
            <person name="Landsman D."/>
            <person name="Rodriguez-Kessler M."/>
            <person name="Delgado-Sanchez P."/>
        </authorList>
    </citation>
    <scope>NUCLEOTIDE SEQUENCE</scope>
    <source>
        <tissue evidence="8">Cladode</tissue>
    </source>
</reference>
<evidence type="ECO:0000313" key="8">
    <source>
        <dbReference type="EMBL" id="MBA4658484.1"/>
    </source>
</evidence>
<dbReference type="InterPro" id="IPR031052">
    <property type="entry name" value="FHY3/FAR1"/>
</dbReference>
<evidence type="ECO:0000259" key="7">
    <source>
        <dbReference type="PROSITE" id="PS50966"/>
    </source>
</evidence>
<accession>A0A7C9EDC3</accession>
<dbReference type="Pfam" id="PF26175">
    <property type="entry name" value="HTH_FAR1"/>
    <property type="match status" value="1"/>
</dbReference>
<feature type="domain" description="SWIM-type" evidence="7">
    <location>
        <begin position="561"/>
        <end position="596"/>
    </location>
</feature>
<name>A0A7C9EDC3_OPUST</name>
<dbReference type="GO" id="GO:0008270">
    <property type="term" value="F:zinc ion binding"/>
    <property type="evidence" value="ECO:0007669"/>
    <property type="project" value="UniProtKB-UniRule"/>
</dbReference>
<comment type="subcellular location">
    <subcellularLocation>
        <location evidence="6">Nucleus</location>
    </subcellularLocation>
</comment>
<dbReference type="InterPro" id="IPR007527">
    <property type="entry name" value="Znf_SWIM"/>
</dbReference>
<dbReference type="Pfam" id="PF04434">
    <property type="entry name" value="SWIM"/>
    <property type="match status" value="1"/>
</dbReference>
<dbReference type="EMBL" id="GISG01200797">
    <property type="protein sequence ID" value="MBA4658484.1"/>
    <property type="molecule type" value="Transcribed_RNA"/>
</dbReference>
<keyword evidence="4 6" id="KW-0862">Zinc</keyword>
<keyword evidence="6" id="KW-0539">Nucleus</keyword>
<keyword evidence="3 5" id="KW-0863">Zinc-finger</keyword>
<proteinExistence type="inferred from homology"/>
<dbReference type="GO" id="GO:0005634">
    <property type="term" value="C:nucleus"/>
    <property type="evidence" value="ECO:0007669"/>
    <property type="project" value="UniProtKB-SubCell"/>
</dbReference>
<dbReference type="EMBL" id="GISG01200798">
    <property type="protein sequence ID" value="MBA4658485.1"/>
    <property type="molecule type" value="Transcribed_RNA"/>
</dbReference>
<evidence type="ECO:0000256" key="4">
    <source>
        <dbReference type="ARBA" id="ARBA00022833"/>
    </source>
</evidence>
<evidence type="ECO:0000256" key="1">
    <source>
        <dbReference type="ARBA" id="ARBA00005889"/>
    </source>
</evidence>
<evidence type="ECO:0000256" key="2">
    <source>
        <dbReference type="ARBA" id="ARBA00022723"/>
    </source>
</evidence>
<comment type="similarity">
    <text evidence="1 6">Belongs to the FHY3/FAR1 family.</text>
</comment>
<comment type="function">
    <text evidence="6">Putative transcription activator involved in regulating light control of development.</text>
</comment>
<dbReference type="SMART" id="SM00575">
    <property type="entry name" value="ZnF_PMZ"/>
    <property type="match status" value="1"/>
</dbReference>
<evidence type="ECO:0000256" key="5">
    <source>
        <dbReference type="PROSITE-ProRule" id="PRU00325"/>
    </source>
</evidence>
<dbReference type="InterPro" id="IPR058778">
    <property type="entry name" value="HTH_FAR1-11-like"/>
</dbReference>
<dbReference type="Pfam" id="PF10551">
    <property type="entry name" value="MULE"/>
    <property type="match status" value="1"/>
</dbReference>
<evidence type="ECO:0000256" key="6">
    <source>
        <dbReference type="RuleBase" id="RU367018"/>
    </source>
</evidence>
<dbReference type="PANTHER" id="PTHR31669">
    <property type="entry name" value="PROTEIN FAR1-RELATED SEQUENCE 10-RELATED"/>
    <property type="match status" value="1"/>
</dbReference>
<evidence type="ECO:0000256" key="3">
    <source>
        <dbReference type="ARBA" id="ARBA00022771"/>
    </source>
</evidence>
<dbReference type="Pfam" id="PF03101">
    <property type="entry name" value="FAR1"/>
    <property type="match status" value="1"/>
</dbReference>
<dbReference type="PANTHER" id="PTHR31669:SF185">
    <property type="entry name" value="PROTEIN FAR1-RELATED SEQUENCE"/>
    <property type="match status" value="1"/>
</dbReference>
<dbReference type="PROSITE" id="PS50966">
    <property type="entry name" value="ZF_SWIM"/>
    <property type="match status" value="1"/>
</dbReference>
<dbReference type="InterPro" id="IPR006564">
    <property type="entry name" value="Znf_PMZ"/>
</dbReference>
<organism evidence="8">
    <name type="scientific">Opuntia streptacantha</name>
    <name type="common">Prickly pear cactus</name>
    <name type="synonym">Opuntia cardona</name>
    <dbReference type="NCBI Taxonomy" id="393608"/>
    <lineage>
        <taxon>Eukaryota</taxon>
        <taxon>Viridiplantae</taxon>
        <taxon>Streptophyta</taxon>
        <taxon>Embryophyta</taxon>
        <taxon>Tracheophyta</taxon>
        <taxon>Spermatophyta</taxon>
        <taxon>Magnoliopsida</taxon>
        <taxon>eudicotyledons</taxon>
        <taxon>Gunneridae</taxon>
        <taxon>Pentapetalae</taxon>
        <taxon>Caryophyllales</taxon>
        <taxon>Cactineae</taxon>
        <taxon>Cactaceae</taxon>
        <taxon>Opuntioideae</taxon>
        <taxon>Opuntia</taxon>
    </lineage>
</organism>
<sequence>MNSVSSGNVWLRRQHCPCGDWKCFITYEGDTEDASVPSQLGNKIDKTLSQDIVAPYVGMAFTSDDDAFEYYASFARKNGFSIRKERSRLSPQLGIYKRDFVCYRSGFAPPRKRATCEHQRDRKSMRCGCDAKMYLSKEVVDGVSQWFVVQFSNVHNHELLEDDQVRLLPAYRKIREADQERILVLSKAGIPIHRIVKVLELEKGIHGGQLPFLERDVRNFIQSRKKVVQENGALLSQSDTVELLEACKAMKEADETFIYDYAVDENDKVGMIAWTYQDSILLYSMYGDVVLFETTYESITYGMTFGVWLGINNNGRTVLFGCVLLHDETPQSFSRALQTFLRFMNGKYPQTMITDLDPGLENAIRGELSSTKHVISPWYIFPKLSCWFSHLLGSSYADFRSEFEMLYRTESAEKFEYGWSQMVARFGLESEKHVALLFSLRESWAISYIRGYFLAQMTTRGYAKRVNMFLKRILSVPTFLRNFFVQVSRYASVQSQAYEVMQSMHTRTCIPIEEHARNILAPFAFSSFQHELVLAMQYSTSEMANGSCLVQHFKKMDEERFVMWIPESEQIHCSCKEFESSGILCRHALQVLITKNYFQLPEIYFLRRWQQIRCDGQTADSSNDEWFQEFHDLTSTLLAESLITKERSTFVRRELSKEMARLLHEVRGMPAHDEFSMDVALSPKD</sequence>
<dbReference type="GO" id="GO:0006355">
    <property type="term" value="P:regulation of DNA-templated transcription"/>
    <property type="evidence" value="ECO:0007669"/>
    <property type="project" value="UniProtKB-UniRule"/>
</dbReference>
<dbReference type="InterPro" id="IPR018289">
    <property type="entry name" value="MULE_transposase_dom"/>
</dbReference>
<reference evidence="8" key="1">
    <citation type="journal article" date="2013" name="J. Plant Res.">
        <title>Effect of fungi and light on seed germination of three Opuntia species from semiarid lands of central Mexico.</title>
        <authorList>
            <person name="Delgado-Sanchez P."/>
            <person name="Jimenez-Bremont J.F."/>
            <person name="Guerrero-Gonzalez Mde L."/>
            <person name="Flores J."/>
        </authorList>
    </citation>
    <scope>NUCLEOTIDE SEQUENCE</scope>
    <source>
        <tissue evidence="8">Cladode</tissue>
    </source>
</reference>